<dbReference type="PANTHER" id="PTHR47691:SF3">
    <property type="entry name" value="HTH-TYPE TRANSCRIPTIONAL REGULATOR RV0890C-RELATED"/>
    <property type="match status" value="1"/>
</dbReference>
<dbReference type="Proteomes" id="UP000053923">
    <property type="component" value="Unassembled WGS sequence"/>
</dbReference>
<name>A0A0X3UWQ9_9ACTN</name>
<dbReference type="Pfam" id="PF13424">
    <property type="entry name" value="TPR_12"/>
    <property type="match status" value="2"/>
</dbReference>
<dbReference type="RefSeq" id="WP_062703845.1">
    <property type="nucleotide sequence ID" value="NZ_LLZG01000132.1"/>
</dbReference>
<comment type="caution">
    <text evidence="1">The sequence shown here is derived from an EMBL/GenBank/DDBJ whole genome shotgun (WGS) entry which is preliminary data.</text>
</comment>
<evidence type="ECO:0000313" key="2">
    <source>
        <dbReference type="Proteomes" id="UP000053923"/>
    </source>
</evidence>
<gene>
    <name evidence="1" type="ORF">ADL12_18895</name>
</gene>
<dbReference type="PANTHER" id="PTHR47691">
    <property type="entry name" value="REGULATOR-RELATED"/>
    <property type="match status" value="1"/>
</dbReference>
<dbReference type="OrthoDB" id="3349744at2"/>
<dbReference type="InterPro" id="IPR011990">
    <property type="entry name" value="TPR-like_helical_dom_sf"/>
</dbReference>
<sequence>MADDSWTVSNTISGGVFFHQVIQGRNITVALPPKITPALSGLPAPSPTFTGRDAHVEELLDALAPREEQQAVLVAPQLSRVAVAGLAGVGKTELVVQVATRALREPDWFPGGVLFVDLFGYDPERRLSPEQALDGFLRALGIPGEQIPSGLQDLQRLYRSALAAFIEQGRRILVVIDNASSADQAAPLLPTDGITAVLITSRHTLDIDARLHDLNVLDTDASIALLHQALLQARGPADMRVQENPGAAAAIADLCAGLPLALRIAAALLADAPTRPLTSLAQALRTEHSRLDRLRREDRAVRAAFDLSYQHLRTASARLFRLYPLNPGPDLSTESAAALADVDAFTAEEILQDLNRAHLIETFGSAWGRWRMHDLVRLYATDHLKQEGRETLIAARSRLLERYRTLASAASTHLASDSDCPPSLLFTDREKALEWLENERANLVATVTTAHETGAAATAASLAFSLAGFFEQHRYFADWTAVTATALAILQQAGDYQNAGRAMVHLGIAQRELRQFDAAVLLLQTAADAFAEAGDWHGRAMALDALGVARRETREYDECTNAHTTAAAIFSEIQDLRGQARALNNLGSALREMCQPGKAIPVLSQALSIMRATGDNRGDAMTLVNLGAALRETGKFEQAVTLYGEAIPRLRETHDRHGEALALHNRGDALQHMERFSEAIDDHRQAADFFQNSQDYHHLAKALASLAGAYSGDEQHSTAAEISAKAVEIQRQLAHADPAVNTPELARTLCLAAWVRRNGQHDLATGLTMVEESVAFYCDLGAETSPILSTHLRMAQELRAEIFDLLGRHQ</sequence>
<dbReference type="SMART" id="SM00028">
    <property type="entry name" value="TPR"/>
    <property type="match status" value="6"/>
</dbReference>
<dbReference type="Gene3D" id="1.25.40.10">
    <property type="entry name" value="Tetratricopeptide repeat domain"/>
    <property type="match status" value="1"/>
</dbReference>
<evidence type="ECO:0000313" key="1">
    <source>
        <dbReference type="EMBL" id="KUL36958.1"/>
    </source>
</evidence>
<dbReference type="GO" id="GO:0043531">
    <property type="term" value="F:ADP binding"/>
    <property type="evidence" value="ECO:0007669"/>
    <property type="project" value="InterPro"/>
</dbReference>
<keyword evidence="2" id="KW-1185">Reference proteome</keyword>
<protein>
    <submittedName>
        <fullName evidence="1">Uncharacterized protein</fullName>
    </submittedName>
</protein>
<accession>A0A0X3UWQ9</accession>
<dbReference type="PRINTS" id="PR00364">
    <property type="entry name" value="DISEASERSIST"/>
</dbReference>
<dbReference type="EMBL" id="LLZG01000132">
    <property type="protein sequence ID" value="KUL36958.1"/>
    <property type="molecule type" value="Genomic_DNA"/>
</dbReference>
<reference evidence="2" key="1">
    <citation type="submission" date="2015-10" db="EMBL/GenBank/DDBJ databases">
        <authorList>
            <person name="Ju K.-S."/>
            <person name="Doroghazi J.R."/>
            <person name="Metcalf W.W."/>
        </authorList>
    </citation>
    <scope>NUCLEOTIDE SEQUENCE [LARGE SCALE GENOMIC DNA]</scope>
    <source>
        <strain evidence="2">NRRL 3151</strain>
    </source>
</reference>
<organism evidence="1 2">
    <name type="scientific">Streptomyces regalis</name>
    <dbReference type="NCBI Taxonomy" id="68262"/>
    <lineage>
        <taxon>Bacteria</taxon>
        <taxon>Bacillati</taxon>
        <taxon>Actinomycetota</taxon>
        <taxon>Actinomycetes</taxon>
        <taxon>Kitasatosporales</taxon>
        <taxon>Streptomycetaceae</taxon>
        <taxon>Streptomyces</taxon>
    </lineage>
</organism>
<proteinExistence type="predicted"/>
<dbReference type="InterPro" id="IPR027417">
    <property type="entry name" value="P-loop_NTPase"/>
</dbReference>
<dbReference type="SUPFAM" id="SSF48452">
    <property type="entry name" value="TPR-like"/>
    <property type="match status" value="2"/>
</dbReference>
<dbReference type="Gene3D" id="3.40.50.300">
    <property type="entry name" value="P-loop containing nucleotide triphosphate hydrolases"/>
    <property type="match status" value="1"/>
</dbReference>
<dbReference type="AlphaFoldDB" id="A0A0X3UWQ9"/>
<dbReference type="SUPFAM" id="SSF52540">
    <property type="entry name" value="P-loop containing nucleoside triphosphate hydrolases"/>
    <property type="match status" value="1"/>
</dbReference>
<dbReference type="InterPro" id="IPR019734">
    <property type="entry name" value="TPR_rpt"/>
</dbReference>